<dbReference type="PIRSF" id="PIRSF001084">
    <property type="entry name" value="B-galactosidase"/>
    <property type="match status" value="1"/>
</dbReference>
<evidence type="ECO:0000256" key="6">
    <source>
        <dbReference type="PIRNR" id="PIRNR001084"/>
    </source>
</evidence>
<dbReference type="InterPro" id="IPR003476">
    <property type="entry name" value="Glyco_hydro_42"/>
</dbReference>
<dbReference type="EC" id="3.2.1.23" evidence="3 6"/>
<dbReference type="Proteomes" id="UP000292665">
    <property type="component" value="Unassembled WGS sequence"/>
</dbReference>
<reference evidence="7 8" key="1">
    <citation type="journal article" date="2019" name="Science, e1252229">
        <title>Invertible promoters mediate bacterial phase variation, antibiotic resistance, and host adaptation in the gut.</title>
        <authorList>
            <person name="Jiang X."/>
            <person name="Hall A.B."/>
            <person name="Arthur T.D."/>
            <person name="Plichta D.R."/>
            <person name="Covington C.T."/>
            <person name="Poyet M."/>
            <person name="Crothers J."/>
            <person name="Moses P.L."/>
            <person name="Tolonen A.C."/>
            <person name="Vlamakis H."/>
            <person name="Alm E.J."/>
            <person name="Xavier R.J."/>
        </authorList>
    </citation>
    <scope>NUCLEOTIDE SEQUENCE [LARGE SCALE GENOMIC DNA]</scope>
    <source>
        <strain evidence="8">aa_0143</strain>
    </source>
</reference>
<dbReference type="GO" id="GO:0005975">
    <property type="term" value="P:carbohydrate metabolic process"/>
    <property type="evidence" value="ECO:0007669"/>
    <property type="project" value="InterPro"/>
</dbReference>
<evidence type="ECO:0000256" key="5">
    <source>
        <dbReference type="ARBA" id="ARBA00023295"/>
    </source>
</evidence>
<evidence type="ECO:0000313" key="8">
    <source>
        <dbReference type="Proteomes" id="UP000292665"/>
    </source>
</evidence>
<dbReference type="Pfam" id="PF02449">
    <property type="entry name" value="Glyco_hydro_42"/>
    <property type="match status" value="1"/>
</dbReference>
<dbReference type="Gene3D" id="3.40.50.880">
    <property type="match status" value="1"/>
</dbReference>
<evidence type="ECO:0000256" key="4">
    <source>
        <dbReference type="ARBA" id="ARBA00022801"/>
    </source>
</evidence>
<dbReference type="GO" id="GO:0004565">
    <property type="term" value="F:beta-galactosidase activity"/>
    <property type="evidence" value="ECO:0007669"/>
    <property type="project" value="UniProtKB-EC"/>
</dbReference>
<protein>
    <recommendedName>
        <fullName evidence="3 6">Beta-galactosidase</fullName>
        <shortName evidence="6">Beta-gal</shortName>
        <ecNumber evidence="3 6">3.2.1.23</ecNumber>
    </recommendedName>
</protein>
<dbReference type="InterPro" id="IPR013780">
    <property type="entry name" value="Glyco_hydro_b"/>
</dbReference>
<name>A0A414U695_9FIRM</name>
<gene>
    <name evidence="7" type="ORF">EAI93_06260</name>
</gene>
<dbReference type="SUPFAM" id="SSF52317">
    <property type="entry name" value="Class I glutamine amidotransferase-like"/>
    <property type="match status" value="1"/>
</dbReference>
<dbReference type="GO" id="GO:0009341">
    <property type="term" value="C:beta-galactosidase complex"/>
    <property type="evidence" value="ECO:0007669"/>
    <property type="project" value="InterPro"/>
</dbReference>
<dbReference type="Pfam" id="PF08532">
    <property type="entry name" value="Glyco_hydro_42M"/>
    <property type="match status" value="1"/>
</dbReference>
<dbReference type="InterPro" id="IPR013529">
    <property type="entry name" value="Glyco_hydro_42_N"/>
</dbReference>
<comment type="similarity">
    <text evidence="2 6">Belongs to the glycosyl hydrolase 42 family.</text>
</comment>
<comment type="caution">
    <text evidence="7">The sequence shown here is derived from an EMBL/GenBank/DDBJ whole genome shotgun (WGS) entry which is preliminary data.</text>
</comment>
<evidence type="ECO:0000256" key="1">
    <source>
        <dbReference type="ARBA" id="ARBA00001412"/>
    </source>
</evidence>
<dbReference type="AlphaFoldDB" id="A0A414U695"/>
<proteinExistence type="inferred from homology"/>
<accession>A0A414U695</accession>
<keyword evidence="4 6" id="KW-0378">Hydrolase</keyword>
<comment type="catalytic activity">
    <reaction evidence="1 6">
        <text>Hydrolysis of terminal non-reducing beta-D-galactose residues in beta-D-galactosides.</text>
        <dbReference type="EC" id="3.2.1.23"/>
    </reaction>
</comment>
<organism evidence="7 8">
    <name type="scientific">[Ruminococcus] torques</name>
    <dbReference type="NCBI Taxonomy" id="33039"/>
    <lineage>
        <taxon>Bacteria</taxon>
        <taxon>Bacillati</taxon>
        <taxon>Bacillota</taxon>
        <taxon>Clostridia</taxon>
        <taxon>Lachnospirales</taxon>
        <taxon>Lachnospiraceae</taxon>
        <taxon>Mediterraneibacter</taxon>
    </lineage>
</organism>
<dbReference type="PANTHER" id="PTHR36447">
    <property type="entry name" value="BETA-GALACTOSIDASE GANA"/>
    <property type="match status" value="1"/>
</dbReference>
<dbReference type="CDD" id="cd03143">
    <property type="entry name" value="A4_beta-galactosidase_middle_domain"/>
    <property type="match status" value="1"/>
</dbReference>
<evidence type="ECO:0000256" key="3">
    <source>
        <dbReference type="ARBA" id="ARBA00012756"/>
    </source>
</evidence>
<dbReference type="Gene3D" id="3.20.20.80">
    <property type="entry name" value="Glycosidases"/>
    <property type="match status" value="1"/>
</dbReference>
<dbReference type="PANTHER" id="PTHR36447:SF1">
    <property type="entry name" value="BETA-GALACTOSIDASE GANA"/>
    <property type="match status" value="1"/>
</dbReference>
<dbReference type="InterPro" id="IPR013738">
    <property type="entry name" value="Beta_galactosidase_Trimer"/>
</dbReference>
<dbReference type="SUPFAM" id="SSF51445">
    <property type="entry name" value="(Trans)glycosidases"/>
    <property type="match status" value="1"/>
</dbReference>
<keyword evidence="5 6" id="KW-0326">Glycosidase</keyword>
<evidence type="ECO:0000313" key="7">
    <source>
        <dbReference type="EMBL" id="RYS80452.1"/>
    </source>
</evidence>
<dbReference type="EMBL" id="RCYR01000009">
    <property type="protein sequence ID" value="RYS80452.1"/>
    <property type="molecule type" value="Genomic_DNA"/>
</dbReference>
<sequence length="695" mass="79875">MRQKHTLSEMKTGGCTMIGGHLLHGGDYNPEQWIEYPEILEEDLKLMNKANVNCVTLGVFSWAELEPKEDVYTFEWLEEIIDKLRERKIQVVLATPSGGMPHWLTQKYPETLQVQADGTVNLPGKRHNFCYSSPVMRRKVKQIDRALAQRFGKKENVILWHISNEFGGNFKDSTCHCEKCQKKFREWLKNKYGTLDKLNASWWTGFWSHKYTDWDQIHSPSPQGECLTTALTLDWKRFSSEQITDFCKMEADALREFSDLPTTTNMMGFFKGVDYNTLKNAVDIISWDNYPFWHERKDEVPEAVYTSAGNALMRSLKREPFLLMESTPSSVSWRSHNPLKRPGMHMLSSMQAVAHGADSVQYFQWRKSRGGYEKFHGAVVDHKNGSDTRTFREVTEVGKRLEHLSGGIKTFLNRAKAAIVFDWENWWAVEDTSGPRQDLDYVKCVTDHYRAFWECGLDVDFVSMDDDFSGYRLLAAPLNYMYKKGYSEKVRAFVEAGGTYVTTYFSGIVNETDLCFIGRHPLEDVLGVVSEEMDAPSKEFENCFDYNGKEYPAYTMCDIVHAKAKTEIYSVYKKDFYKGCPVVTENAYGSGRAYYLSAESDQRFLSAFYKDVFIKAGLLKEASSADRILKRLPHGVTAAKREDETGRKGLVFVMNFNDRQVRLEGIGKQIDAESGEVYENVLEMAPFSCTILKLK</sequence>
<dbReference type="InterPro" id="IPR029062">
    <property type="entry name" value="Class_I_gatase-like"/>
</dbReference>
<evidence type="ECO:0000256" key="2">
    <source>
        <dbReference type="ARBA" id="ARBA00005940"/>
    </source>
</evidence>
<dbReference type="Gene3D" id="2.60.40.1180">
    <property type="entry name" value="Golgi alpha-mannosidase II"/>
    <property type="match status" value="1"/>
</dbReference>
<dbReference type="InterPro" id="IPR017853">
    <property type="entry name" value="GH"/>
</dbReference>